<feature type="transmembrane region" description="Helical" evidence="1">
    <location>
        <begin position="195"/>
        <end position="216"/>
    </location>
</feature>
<keyword evidence="1" id="KW-0812">Transmembrane</keyword>
<dbReference type="Gene3D" id="1.10.1900.10">
    <property type="entry name" value="c-terminal domain of poly(a) binding protein"/>
    <property type="match status" value="1"/>
</dbReference>
<evidence type="ECO:0000313" key="2">
    <source>
        <dbReference type="EMBL" id="GLG03981.1"/>
    </source>
</evidence>
<evidence type="ECO:0000313" key="5">
    <source>
        <dbReference type="Proteomes" id="UP001145145"/>
    </source>
</evidence>
<dbReference type="PANTHER" id="PTHR41307:SF1">
    <property type="entry name" value="MEMBRANE PROTEIN"/>
    <property type="match status" value="1"/>
</dbReference>
<reference evidence="3" key="3">
    <citation type="submission" date="2022-11" db="EMBL/GenBank/DDBJ databases">
        <title>Draft genome sequence of Sellimonas catena strain 18CBH55.</title>
        <authorList>
            <person name="Hisatomi A."/>
            <person name="Ohkuma M."/>
            <person name="Sakamoto M."/>
        </authorList>
    </citation>
    <scope>NUCLEOTIDE SEQUENCE</scope>
    <source>
        <strain evidence="3">18CBH55</strain>
    </source>
</reference>
<dbReference type="SUPFAM" id="SSF158560">
    <property type="entry name" value="BH3980-like"/>
    <property type="match status" value="1"/>
</dbReference>
<dbReference type="PANTHER" id="PTHR41307">
    <property type="entry name" value="MEMBRANE PROTEIN-RELATED"/>
    <property type="match status" value="1"/>
</dbReference>
<dbReference type="EMBL" id="BSCH01000013">
    <property type="protein sequence ID" value="GLG90688.1"/>
    <property type="molecule type" value="Genomic_DNA"/>
</dbReference>
<reference evidence="3" key="4">
    <citation type="submission" date="2022-11" db="EMBL/GenBank/DDBJ databases">
        <title>Draft genome sequence of Sellimonas catena strain 18CBH55.</title>
        <authorList>
            <person name="Atsushi H."/>
            <person name="Moriya O."/>
            <person name="Mitsuo S."/>
        </authorList>
    </citation>
    <scope>NUCLEOTIDE SEQUENCE</scope>
    <source>
        <strain evidence="3">18CBH55</strain>
    </source>
</reference>
<feature type="transmembrane region" description="Helical" evidence="1">
    <location>
        <begin position="170"/>
        <end position="189"/>
    </location>
</feature>
<keyword evidence="5" id="KW-1185">Reference proteome</keyword>
<dbReference type="RefSeq" id="WP_281845440.1">
    <property type="nucleotide sequence ID" value="NZ_BSBO01000009.1"/>
</dbReference>
<keyword evidence="1" id="KW-0472">Membrane</keyword>
<dbReference type="AlphaFoldDB" id="A0A9W6CIR9"/>
<dbReference type="Proteomes" id="UP001145145">
    <property type="component" value="Unassembled WGS sequence"/>
</dbReference>
<dbReference type="Proteomes" id="UP001145094">
    <property type="component" value="Unassembled WGS sequence"/>
</dbReference>
<proteinExistence type="predicted"/>
<accession>A0A9W6CIR9</accession>
<name>A0A9W6CIR9_9FIRM</name>
<dbReference type="EMBL" id="BSBO01000009">
    <property type="protein sequence ID" value="GLG03981.1"/>
    <property type="molecule type" value="Genomic_DNA"/>
</dbReference>
<gene>
    <name evidence="2" type="ORF">Selli1_11550</name>
    <name evidence="3" type="ORF">Selli2_21150</name>
</gene>
<comment type="caution">
    <text evidence="3">The sequence shown here is derived from an EMBL/GenBank/DDBJ whole genome shotgun (WGS) entry which is preliminary data.</text>
</comment>
<reference evidence="3 5" key="5">
    <citation type="journal article" date="2023" name="Int. J. Syst. Evol. Microbiol.">
        <title>Sellimonas catena sp. nov., isolated from human faeces.</title>
        <authorList>
            <person name="Hisatomi A."/>
            <person name="Ohkuma M."/>
            <person name="Sakamoto M."/>
        </authorList>
    </citation>
    <scope>NUCLEOTIDE SEQUENCE</scope>
    <source>
        <strain evidence="2 5">12EGH17</strain>
        <strain evidence="3">18CBH55</strain>
    </source>
</reference>
<feature type="transmembrane region" description="Helical" evidence="1">
    <location>
        <begin position="128"/>
        <end position="149"/>
    </location>
</feature>
<sequence>MNKRKALQQQNNHYEKQLPKETRQILTDIVVYLKSFPISEYQVELVRLDITRMLLEGAARGASASEVLGEDYKEFCKGIVAELPPRTPLQTIAYHADILFLGLAILMPLWMVTGLLDSVQNGGSMIHVPVSSGTISATLIILVVSYAIVQYICKTSLKDESEQARRKNRFRFILILFFAVLVCMAPAILFRNTVLNVHIAVYIAGFVICFCVHKLLAAYTD</sequence>
<evidence type="ECO:0000313" key="3">
    <source>
        <dbReference type="EMBL" id="GLG90688.1"/>
    </source>
</evidence>
<evidence type="ECO:0000256" key="1">
    <source>
        <dbReference type="SAM" id="Phobius"/>
    </source>
</evidence>
<reference evidence="2" key="2">
    <citation type="submission" date="2022-11" db="EMBL/GenBank/DDBJ databases">
        <title>Draft genome sequence of Sellimonas catena strain 12EGH17.</title>
        <authorList>
            <person name="Hisatomi A."/>
            <person name="Ohkuma M."/>
            <person name="Sakamoto M."/>
        </authorList>
    </citation>
    <scope>NUCLEOTIDE SEQUENCE</scope>
    <source>
        <strain evidence="2">12EGH17</strain>
    </source>
</reference>
<feature type="transmembrane region" description="Helical" evidence="1">
    <location>
        <begin position="98"/>
        <end position="116"/>
    </location>
</feature>
<evidence type="ECO:0000313" key="4">
    <source>
        <dbReference type="Proteomes" id="UP001145094"/>
    </source>
</evidence>
<evidence type="ECO:0008006" key="6">
    <source>
        <dbReference type="Google" id="ProtNLM"/>
    </source>
</evidence>
<keyword evidence="1" id="KW-1133">Transmembrane helix</keyword>
<reference evidence="2" key="1">
    <citation type="submission" date="2022-11" db="EMBL/GenBank/DDBJ databases">
        <title>Draft genome sequence of Sellimonas catena strain 12EGH17.</title>
        <authorList>
            <person name="Atsushi H."/>
            <person name="Moriya O."/>
            <person name="Mitsuo S."/>
        </authorList>
    </citation>
    <scope>NUCLEOTIDE SEQUENCE</scope>
    <source>
        <strain evidence="2">12EGH17</strain>
    </source>
</reference>
<organism evidence="3 4">
    <name type="scientific">Sellimonas catena</name>
    <dbReference type="NCBI Taxonomy" id="2994035"/>
    <lineage>
        <taxon>Bacteria</taxon>
        <taxon>Bacillati</taxon>
        <taxon>Bacillota</taxon>
        <taxon>Clostridia</taxon>
        <taxon>Lachnospirales</taxon>
        <taxon>Lachnospiraceae</taxon>
        <taxon>Sellimonas</taxon>
    </lineage>
</organism>
<protein>
    <recommendedName>
        <fullName evidence="6">DUF1129 family protein</fullName>
    </recommendedName>
</protein>